<evidence type="ECO:0000256" key="1">
    <source>
        <dbReference type="SAM" id="MobiDB-lite"/>
    </source>
</evidence>
<gene>
    <name evidence="2" type="ORF">NKR23_g11142</name>
</gene>
<accession>A0AA38RCR7</accession>
<evidence type="ECO:0000313" key="2">
    <source>
        <dbReference type="EMBL" id="KAJ9132601.1"/>
    </source>
</evidence>
<keyword evidence="3" id="KW-1185">Reference proteome</keyword>
<name>A0AA38RCR7_9PEZI</name>
<dbReference type="AlphaFoldDB" id="A0AA38RCR7"/>
<evidence type="ECO:0000313" key="3">
    <source>
        <dbReference type="Proteomes" id="UP001174694"/>
    </source>
</evidence>
<feature type="compositionally biased region" description="Polar residues" evidence="1">
    <location>
        <begin position="158"/>
        <end position="172"/>
    </location>
</feature>
<comment type="caution">
    <text evidence="2">The sequence shown here is derived from an EMBL/GenBank/DDBJ whole genome shotgun (WGS) entry which is preliminary data.</text>
</comment>
<proteinExistence type="predicted"/>
<feature type="region of interest" description="Disordered" evidence="1">
    <location>
        <begin position="137"/>
        <end position="184"/>
    </location>
</feature>
<protein>
    <submittedName>
        <fullName evidence="2">Uncharacterized protein</fullName>
    </submittedName>
</protein>
<dbReference type="Proteomes" id="UP001174694">
    <property type="component" value="Unassembled WGS sequence"/>
</dbReference>
<dbReference type="EMBL" id="JANBVO010000055">
    <property type="protein sequence ID" value="KAJ9132601.1"/>
    <property type="molecule type" value="Genomic_DNA"/>
</dbReference>
<sequence length="316" mass="34845">MASFDRGFSTSSPVLGIQPQPVHRFPFDKPILSHQSVSFSHSGSWPHQPALGSSSTFAGRKRSRDEASVNLDNPEKTVPAPSIEEHEDEWEYGPGMIIIKKKSGYVVDAGSQSGTWVEEKAADQRAKQNETALLAQQHEAQERPSLRSHKSQRLDMTATVSSDQQQQPSRLTSAGRDVAESDTSKQPIVDNFTLHLGIGWSQISSDEHIQAAARGWARFIENHFPVTDAKIRVESRGLQSYLVEAAEGYFLFAENLRQGRLVSKDSDRALQNLKSSPPVFDGPQIMTAAESPKPEDTSADEHTQKATVADIDMVLN</sequence>
<feature type="region of interest" description="Disordered" evidence="1">
    <location>
        <begin position="38"/>
        <end position="88"/>
    </location>
</feature>
<feature type="region of interest" description="Disordered" evidence="1">
    <location>
        <begin position="273"/>
        <end position="311"/>
    </location>
</feature>
<organism evidence="2 3">
    <name type="scientific">Pleurostoma richardsiae</name>
    <dbReference type="NCBI Taxonomy" id="41990"/>
    <lineage>
        <taxon>Eukaryota</taxon>
        <taxon>Fungi</taxon>
        <taxon>Dikarya</taxon>
        <taxon>Ascomycota</taxon>
        <taxon>Pezizomycotina</taxon>
        <taxon>Sordariomycetes</taxon>
        <taxon>Sordariomycetidae</taxon>
        <taxon>Calosphaeriales</taxon>
        <taxon>Pleurostomataceae</taxon>
        <taxon>Pleurostoma</taxon>
    </lineage>
</organism>
<reference evidence="2" key="1">
    <citation type="submission" date="2022-07" db="EMBL/GenBank/DDBJ databases">
        <title>Fungi with potential for degradation of polypropylene.</title>
        <authorList>
            <person name="Gostincar C."/>
        </authorList>
    </citation>
    <scope>NUCLEOTIDE SEQUENCE</scope>
    <source>
        <strain evidence="2">EXF-13308</strain>
    </source>
</reference>
<feature type="compositionally biased region" description="Basic and acidic residues" evidence="1">
    <location>
        <begin position="292"/>
        <end position="304"/>
    </location>
</feature>